<evidence type="ECO:0000256" key="3">
    <source>
        <dbReference type="ARBA" id="ARBA00022679"/>
    </source>
</evidence>
<dbReference type="PANTHER" id="PTHR44942">
    <property type="entry name" value="METHYLTRANSF_11 DOMAIN-CONTAINING PROTEIN"/>
    <property type="match status" value="1"/>
</dbReference>
<dbReference type="InterPro" id="IPR051052">
    <property type="entry name" value="Diverse_substrate_MTase"/>
</dbReference>
<dbReference type="Pfam" id="PF08241">
    <property type="entry name" value="Methyltransf_11"/>
    <property type="match status" value="1"/>
</dbReference>
<evidence type="ECO:0000256" key="1">
    <source>
        <dbReference type="ARBA" id="ARBA00008361"/>
    </source>
</evidence>
<dbReference type="Proteomes" id="UP000242188">
    <property type="component" value="Unassembled WGS sequence"/>
</dbReference>
<organism evidence="5 6">
    <name type="scientific">Mizuhopecten yessoensis</name>
    <name type="common">Japanese scallop</name>
    <name type="synonym">Patinopecten yessoensis</name>
    <dbReference type="NCBI Taxonomy" id="6573"/>
    <lineage>
        <taxon>Eukaryota</taxon>
        <taxon>Metazoa</taxon>
        <taxon>Spiralia</taxon>
        <taxon>Lophotrochozoa</taxon>
        <taxon>Mollusca</taxon>
        <taxon>Bivalvia</taxon>
        <taxon>Autobranchia</taxon>
        <taxon>Pteriomorphia</taxon>
        <taxon>Pectinida</taxon>
        <taxon>Pectinoidea</taxon>
        <taxon>Pectinidae</taxon>
        <taxon>Mizuhopecten</taxon>
    </lineage>
</organism>
<reference evidence="5 6" key="1">
    <citation type="journal article" date="2017" name="Nat. Ecol. Evol.">
        <title>Scallop genome provides insights into evolution of bilaterian karyotype and development.</title>
        <authorList>
            <person name="Wang S."/>
            <person name="Zhang J."/>
            <person name="Jiao W."/>
            <person name="Li J."/>
            <person name="Xun X."/>
            <person name="Sun Y."/>
            <person name="Guo X."/>
            <person name="Huan P."/>
            <person name="Dong B."/>
            <person name="Zhang L."/>
            <person name="Hu X."/>
            <person name="Sun X."/>
            <person name="Wang J."/>
            <person name="Zhao C."/>
            <person name="Wang Y."/>
            <person name="Wang D."/>
            <person name="Huang X."/>
            <person name="Wang R."/>
            <person name="Lv J."/>
            <person name="Li Y."/>
            <person name="Zhang Z."/>
            <person name="Liu B."/>
            <person name="Lu W."/>
            <person name="Hui Y."/>
            <person name="Liang J."/>
            <person name="Zhou Z."/>
            <person name="Hou R."/>
            <person name="Li X."/>
            <person name="Liu Y."/>
            <person name="Li H."/>
            <person name="Ning X."/>
            <person name="Lin Y."/>
            <person name="Zhao L."/>
            <person name="Xing Q."/>
            <person name="Dou J."/>
            <person name="Li Y."/>
            <person name="Mao J."/>
            <person name="Guo H."/>
            <person name="Dou H."/>
            <person name="Li T."/>
            <person name="Mu C."/>
            <person name="Jiang W."/>
            <person name="Fu Q."/>
            <person name="Fu X."/>
            <person name="Miao Y."/>
            <person name="Liu J."/>
            <person name="Yu Q."/>
            <person name="Li R."/>
            <person name="Liao H."/>
            <person name="Li X."/>
            <person name="Kong Y."/>
            <person name="Jiang Z."/>
            <person name="Chourrout D."/>
            <person name="Li R."/>
            <person name="Bao Z."/>
        </authorList>
    </citation>
    <scope>NUCLEOTIDE SEQUENCE [LARGE SCALE GENOMIC DNA]</scope>
    <source>
        <strain evidence="5 6">PY_sf001</strain>
    </source>
</reference>
<keyword evidence="6" id="KW-1185">Reference proteome</keyword>
<dbReference type="InterPro" id="IPR013216">
    <property type="entry name" value="Methyltransf_11"/>
</dbReference>
<comment type="caution">
    <text evidence="5">The sequence shown here is derived from an EMBL/GenBank/DDBJ whole genome shotgun (WGS) entry which is preliminary data.</text>
</comment>
<evidence type="ECO:0000313" key="6">
    <source>
        <dbReference type="Proteomes" id="UP000242188"/>
    </source>
</evidence>
<evidence type="ECO:0000313" key="5">
    <source>
        <dbReference type="EMBL" id="OWF55948.1"/>
    </source>
</evidence>
<keyword evidence="3 5" id="KW-0808">Transferase</keyword>
<dbReference type="EMBL" id="NEDP02000428">
    <property type="protein sequence ID" value="OWF55948.1"/>
    <property type="molecule type" value="Genomic_DNA"/>
</dbReference>
<accession>A0A210R4Z7</accession>
<name>A0A210R4Z7_MIZYE</name>
<evidence type="ECO:0000259" key="4">
    <source>
        <dbReference type="Pfam" id="PF08241"/>
    </source>
</evidence>
<gene>
    <name evidence="5" type="ORF">KP79_PYT22131</name>
</gene>
<dbReference type="GO" id="GO:0008757">
    <property type="term" value="F:S-adenosylmethionine-dependent methyltransferase activity"/>
    <property type="evidence" value="ECO:0007669"/>
    <property type="project" value="InterPro"/>
</dbReference>
<dbReference type="OrthoDB" id="506498at2759"/>
<dbReference type="Gene3D" id="3.40.50.150">
    <property type="entry name" value="Vaccinia Virus protein VP39"/>
    <property type="match status" value="1"/>
</dbReference>
<comment type="similarity">
    <text evidence="1">Belongs to the methyltransferase superfamily.</text>
</comment>
<dbReference type="SUPFAM" id="SSF53335">
    <property type="entry name" value="S-adenosyl-L-methionine-dependent methyltransferases"/>
    <property type="match status" value="1"/>
</dbReference>
<evidence type="ECO:0000256" key="2">
    <source>
        <dbReference type="ARBA" id="ARBA00022603"/>
    </source>
</evidence>
<feature type="domain" description="Methyltransferase type 11" evidence="4">
    <location>
        <begin position="62"/>
        <end position="152"/>
    </location>
</feature>
<proteinExistence type="inferred from homology"/>
<dbReference type="AlphaFoldDB" id="A0A210R4Z7"/>
<dbReference type="CDD" id="cd02440">
    <property type="entry name" value="AdoMet_MTases"/>
    <property type="match status" value="1"/>
</dbReference>
<protein>
    <submittedName>
        <fullName evidence="5">Methyltransferase</fullName>
    </submittedName>
</protein>
<sequence>MVTHSNDLIIRMNSKQITYRQFEDKEHAQLYAKYRPSYPKELYDKIRMFCRQSDGNELALAIDVGCGSGQSTLPLTNICNHVIGIDVSREQIAEARKAASVIDFRVGQAEDLSFLGDGTVDLVTTATAIHWMDIPTFMGEVSRVLRPGGVVAVYSIGTDTIHNKEAHQLVWEDLYTKTLGDYWIDTKFHIDNGLAMIELPFADSIREEPLLIKREVEIDSYVGLFSTWSSWRRFQEKNPESNALGELRTRLRTLYRDEKSGEVRPIDLTTPIYMLLGRK</sequence>
<keyword evidence="2 5" id="KW-0489">Methyltransferase</keyword>
<dbReference type="InterPro" id="IPR029063">
    <property type="entry name" value="SAM-dependent_MTases_sf"/>
</dbReference>
<dbReference type="PANTHER" id="PTHR44942:SF4">
    <property type="entry name" value="METHYLTRANSFERASE TYPE 11 DOMAIN-CONTAINING PROTEIN"/>
    <property type="match status" value="1"/>
</dbReference>
<dbReference type="GO" id="GO:0032259">
    <property type="term" value="P:methylation"/>
    <property type="evidence" value="ECO:0007669"/>
    <property type="project" value="UniProtKB-KW"/>
</dbReference>